<dbReference type="EMBL" id="MOPA01000010">
    <property type="protein sequence ID" value="KAK1529966.1"/>
    <property type="molecule type" value="Genomic_DNA"/>
</dbReference>
<keyword evidence="2" id="KW-1185">Reference proteome</keyword>
<gene>
    <name evidence="1" type="ORF">CPAR01_12278</name>
</gene>
<reference evidence="1 2" key="1">
    <citation type="submission" date="2016-10" db="EMBL/GenBank/DDBJ databases">
        <title>The genome sequence of Colletotrichum fioriniae PJ7.</title>
        <authorList>
            <person name="Baroncelli R."/>
        </authorList>
    </citation>
    <scope>NUCLEOTIDE SEQUENCE [LARGE SCALE GENOMIC DNA]</scope>
    <source>
        <strain evidence="1 2">IMI 384185</strain>
    </source>
</reference>
<sequence length="304" mass="35216">MSNMIPDMAYQAVVPYCIWYPDVATEETYRKLCYRYPEMRYHIGRACAVAGYGELYNELDLLPDVSIAEEARDNGKLDILEHIMSQSVRYAVMNDYQRSVDLQNPRPGAYLNGDTAVRSSLELHRPLTFIGGPPPPERNPNLEKWPSHYFNIQEDSNISGLHRSASHPPPEDLPPINKDILILMAAWDGNIERYFRLRRPIAVPNEIMAVVCGAYHHTPFARWLESCVDELFPRQYENRLIRQACHARFIMNDDLSRIDSEIDGEMLPELFWWPHCPHSDTLRELAWRRPDLKHQVILACIAGD</sequence>
<evidence type="ECO:0000313" key="1">
    <source>
        <dbReference type="EMBL" id="KAK1529966.1"/>
    </source>
</evidence>
<accession>A0ABQ9S9K6</accession>
<dbReference type="GeneID" id="85380434"/>
<protein>
    <submittedName>
        <fullName evidence="1">Uncharacterized protein</fullName>
    </submittedName>
</protein>
<proteinExistence type="predicted"/>
<evidence type="ECO:0000313" key="2">
    <source>
        <dbReference type="Proteomes" id="UP001241169"/>
    </source>
</evidence>
<dbReference type="RefSeq" id="XP_060345320.1">
    <property type="nucleotide sequence ID" value="XM_060496535.1"/>
</dbReference>
<dbReference type="Proteomes" id="UP001241169">
    <property type="component" value="Unassembled WGS sequence"/>
</dbReference>
<comment type="caution">
    <text evidence="1">The sequence shown here is derived from an EMBL/GenBank/DDBJ whole genome shotgun (WGS) entry which is preliminary data.</text>
</comment>
<name>A0ABQ9S9K6_9PEZI</name>
<organism evidence="1 2">
    <name type="scientific">Colletotrichum paranaense</name>
    <dbReference type="NCBI Taxonomy" id="1914294"/>
    <lineage>
        <taxon>Eukaryota</taxon>
        <taxon>Fungi</taxon>
        <taxon>Dikarya</taxon>
        <taxon>Ascomycota</taxon>
        <taxon>Pezizomycotina</taxon>
        <taxon>Sordariomycetes</taxon>
        <taxon>Hypocreomycetidae</taxon>
        <taxon>Glomerellales</taxon>
        <taxon>Glomerellaceae</taxon>
        <taxon>Colletotrichum</taxon>
        <taxon>Colletotrichum acutatum species complex</taxon>
    </lineage>
</organism>